<dbReference type="PANTHER" id="PTHR14605:SF1">
    <property type="entry name" value="TRANSMEMBRANE PROTEIN 231"/>
    <property type="match status" value="1"/>
</dbReference>
<keyword evidence="4" id="KW-1003">Cell membrane</keyword>
<keyword evidence="8 12" id="KW-0472">Membrane</keyword>
<comment type="subcellular location">
    <subcellularLocation>
        <location evidence="1">Cell projection</location>
        <location evidence="1">Cilium membrane</location>
        <topology evidence="1">Multi-pass membrane protein</topology>
    </subcellularLocation>
</comment>
<evidence type="ECO:0000256" key="10">
    <source>
        <dbReference type="ARBA" id="ARBA00023273"/>
    </source>
</evidence>
<organism evidence="13 14">
    <name type="scientific">Amphibalanus amphitrite</name>
    <name type="common">Striped barnacle</name>
    <name type="synonym">Balanus amphitrite</name>
    <dbReference type="NCBI Taxonomy" id="1232801"/>
    <lineage>
        <taxon>Eukaryota</taxon>
        <taxon>Metazoa</taxon>
        <taxon>Ecdysozoa</taxon>
        <taxon>Arthropoda</taxon>
        <taxon>Crustacea</taxon>
        <taxon>Multicrustacea</taxon>
        <taxon>Cirripedia</taxon>
        <taxon>Thoracica</taxon>
        <taxon>Thoracicalcarea</taxon>
        <taxon>Balanomorpha</taxon>
        <taxon>Balanoidea</taxon>
        <taxon>Balanidae</taxon>
        <taxon>Amphibalaninae</taxon>
        <taxon>Amphibalanus</taxon>
    </lineage>
</organism>
<dbReference type="EMBL" id="VIIS01000968">
    <property type="protein sequence ID" value="KAF0303183.1"/>
    <property type="molecule type" value="Genomic_DNA"/>
</dbReference>
<keyword evidence="9" id="KW-0325">Glycoprotein</keyword>
<evidence type="ECO:0000313" key="14">
    <source>
        <dbReference type="Proteomes" id="UP000440578"/>
    </source>
</evidence>
<evidence type="ECO:0000256" key="12">
    <source>
        <dbReference type="SAM" id="Phobius"/>
    </source>
</evidence>
<dbReference type="GO" id="GO:0035869">
    <property type="term" value="C:ciliary transition zone"/>
    <property type="evidence" value="ECO:0007669"/>
    <property type="project" value="TreeGrafter"/>
</dbReference>
<dbReference type="InterPro" id="IPR019306">
    <property type="entry name" value="TMEM231"/>
</dbReference>
<keyword evidence="5 12" id="KW-0812">Transmembrane</keyword>
<evidence type="ECO:0000256" key="5">
    <source>
        <dbReference type="ARBA" id="ARBA00022692"/>
    </source>
</evidence>
<sequence length="220" mass="25439">MVARNYRAPVVSSYEEDLNQDGKKDNLYLEIEVPLEEGERVHAVKLLLGFDFRLYTMTRLQMNSLIYIASSSAIASNQLTVIGDITLNQREPLKHRGVNNYLKENIIKPDSTDPEDYDIATILENYARRNLTTYLSNPFYVWTPRGESASSFLLKVRLQYPTLTLEYTPGVWQVLKMAWVQYLAILVVFTVIFWRIKEYVFTNQIVPTWAAASDVAGKWQ</sequence>
<comment type="function">
    <text evidence="11">Transmembrane component of the tectonic-like complex, a complex localized at the transition zone of primary cilia and acting as a barrier that prevents diffusion of transmembrane proteins between the cilia and plasma membranes. Required for ciliogenesis and sonic hedgehog/SHH signaling.</text>
</comment>
<evidence type="ECO:0000313" key="13">
    <source>
        <dbReference type="EMBL" id="KAF0303183.1"/>
    </source>
</evidence>
<evidence type="ECO:0000256" key="3">
    <source>
        <dbReference type="ARBA" id="ARBA00015087"/>
    </source>
</evidence>
<dbReference type="PANTHER" id="PTHR14605">
    <property type="entry name" value="CHST5 PROTEIN"/>
    <property type="match status" value="1"/>
</dbReference>
<evidence type="ECO:0000256" key="6">
    <source>
        <dbReference type="ARBA" id="ARBA00022989"/>
    </source>
</evidence>
<keyword evidence="6 12" id="KW-1133">Transmembrane helix</keyword>
<dbReference type="OrthoDB" id="426438at2759"/>
<evidence type="ECO:0000256" key="11">
    <source>
        <dbReference type="ARBA" id="ARBA00024803"/>
    </source>
</evidence>
<evidence type="ECO:0000256" key="8">
    <source>
        <dbReference type="ARBA" id="ARBA00023136"/>
    </source>
</evidence>
<keyword evidence="10" id="KW-0966">Cell projection</keyword>
<keyword evidence="7" id="KW-0969">Cilium</keyword>
<comment type="similarity">
    <text evidence="2">Belongs to the TMEM231 family.</text>
</comment>
<dbReference type="Pfam" id="PF10149">
    <property type="entry name" value="TM231"/>
    <property type="match status" value="1"/>
</dbReference>
<proteinExistence type="inferred from homology"/>
<dbReference type="GO" id="GO:0060170">
    <property type="term" value="C:ciliary membrane"/>
    <property type="evidence" value="ECO:0007669"/>
    <property type="project" value="UniProtKB-SubCell"/>
</dbReference>
<evidence type="ECO:0000256" key="7">
    <source>
        <dbReference type="ARBA" id="ARBA00023069"/>
    </source>
</evidence>
<dbReference type="GO" id="GO:0032880">
    <property type="term" value="P:regulation of protein localization"/>
    <property type="evidence" value="ECO:0007669"/>
    <property type="project" value="TreeGrafter"/>
</dbReference>
<evidence type="ECO:0000256" key="2">
    <source>
        <dbReference type="ARBA" id="ARBA00009082"/>
    </source>
</evidence>
<dbReference type="GO" id="GO:0060271">
    <property type="term" value="P:cilium assembly"/>
    <property type="evidence" value="ECO:0007669"/>
    <property type="project" value="TreeGrafter"/>
</dbReference>
<dbReference type="AlphaFoldDB" id="A0A6A4WB35"/>
<keyword evidence="14" id="KW-1185">Reference proteome</keyword>
<accession>A0A6A4WB35</accession>
<name>A0A6A4WB35_AMPAM</name>
<reference evidence="13 14" key="1">
    <citation type="submission" date="2019-07" db="EMBL/GenBank/DDBJ databases">
        <title>Draft genome assembly of a fouling barnacle, Amphibalanus amphitrite (Darwin, 1854): The first reference genome for Thecostraca.</title>
        <authorList>
            <person name="Kim W."/>
        </authorList>
    </citation>
    <scope>NUCLEOTIDE SEQUENCE [LARGE SCALE GENOMIC DNA]</scope>
    <source>
        <strain evidence="13">SNU_AA5</strain>
        <tissue evidence="13">Soma without cirri and trophi</tissue>
    </source>
</reference>
<gene>
    <name evidence="13" type="primary">tmem231</name>
    <name evidence="13" type="ORF">FJT64_024832</name>
</gene>
<comment type="caution">
    <text evidence="13">The sequence shown here is derived from an EMBL/GenBank/DDBJ whole genome shotgun (WGS) entry which is preliminary data.</text>
</comment>
<dbReference type="Proteomes" id="UP000440578">
    <property type="component" value="Unassembled WGS sequence"/>
</dbReference>
<evidence type="ECO:0000256" key="9">
    <source>
        <dbReference type="ARBA" id="ARBA00023180"/>
    </source>
</evidence>
<protein>
    <recommendedName>
        <fullName evidence="3">Transmembrane protein 231</fullName>
    </recommendedName>
</protein>
<feature type="transmembrane region" description="Helical" evidence="12">
    <location>
        <begin position="179"/>
        <end position="196"/>
    </location>
</feature>
<evidence type="ECO:0000256" key="1">
    <source>
        <dbReference type="ARBA" id="ARBA00004272"/>
    </source>
</evidence>
<evidence type="ECO:0000256" key="4">
    <source>
        <dbReference type="ARBA" id="ARBA00022475"/>
    </source>
</evidence>